<evidence type="ECO:0000313" key="3">
    <source>
        <dbReference type="Proteomes" id="UP000242287"/>
    </source>
</evidence>
<dbReference type="EMBL" id="KZ302025">
    <property type="protein sequence ID" value="PFH49558.1"/>
    <property type="molecule type" value="Genomic_DNA"/>
</dbReference>
<evidence type="ECO:0000313" key="2">
    <source>
        <dbReference type="EMBL" id="PFH49558.1"/>
    </source>
</evidence>
<dbReference type="AlphaFoldDB" id="A0A2A9NHL9"/>
<dbReference type="STRING" id="703135.A0A2A9NHL9"/>
<feature type="transmembrane region" description="Helical" evidence="1">
    <location>
        <begin position="116"/>
        <end position="139"/>
    </location>
</feature>
<keyword evidence="1" id="KW-0812">Transmembrane</keyword>
<feature type="transmembrane region" description="Helical" evidence="1">
    <location>
        <begin position="51"/>
        <end position="75"/>
    </location>
</feature>
<proteinExistence type="predicted"/>
<accession>A0A2A9NHL9</accession>
<name>A0A2A9NHL9_9AGAR</name>
<dbReference type="Proteomes" id="UP000242287">
    <property type="component" value="Unassembled WGS sequence"/>
</dbReference>
<evidence type="ECO:0000256" key="1">
    <source>
        <dbReference type="SAM" id="Phobius"/>
    </source>
</evidence>
<gene>
    <name evidence="2" type="ORF">AMATHDRAFT_4775</name>
</gene>
<protein>
    <submittedName>
        <fullName evidence="2">Uncharacterized protein</fullName>
    </submittedName>
</protein>
<reference evidence="2 3" key="1">
    <citation type="submission" date="2014-02" db="EMBL/GenBank/DDBJ databases">
        <title>Transposable element dynamics among asymbiotic and ectomycorrhizal Amanita fungi.</title>
        <authorList>
            <consortium name="DOE Joint Genome Institute"/>
            <person name="Hess J."/>
            <person name="Skrede I."/>
            <person name="Wolfe B."/>
            <person name="LaButti K."/>
            <person name="Ohm R.A."/>
            <person name="Grigoriev I.V."/>
            <person name="Pringle A."/>
        </authorList>
    </citation>
    <scope>NUCLEOTIDE SEQUENCE [LARGE SCALE GENOMIC DNA]</scope>
    <source>
        <strain evidence="2 3">SKay4041</strain>
    </source>
</reference>
<feature type="transmembrane region" description="Helical" evidence="1">
    <location>
        <begin position="81"/>
        <end position="104"/>
    </location>
</feature>
<organism evidence="2 3">
    <name type="scientific">Amanita thiersii Skay4041</name>
    <dbReference type="NCBI Taxonomy" id="703135"/>
    <lineage>
        <taxon>Eukaryota</taxon>
        <taxon>Fungi</taxon>
        <taxon>Dikarya</taxon>
        <taxon>Basidiomycota</taxon>
        <taxon>Agaricomycotina</taxon>
        <taxon>Agaricomycetes</taxon>
        <taxon>Agaricomycetidae</taxon>
        <taxon>Agaricales</taxon>
        <taxon>Pluteineae</taxon>
        <taxon>Amanitaceae</taxon>
        <taxon>Amanita</taxon>
    </lineage>
</organism>
<feature type="transmembrane region" description="Helical" evidence="1">
    <location>
        <begin position="12"/>
        <end position="39"/>
    </location>
</feature>
<sequence length="625" mass="68355">MTHSRINPRVFWPSIIVIAQVVILVLLWSFFIATSLTVLPLPDSLAKIVKANLQTTTLVVAVVASLIAGVTWYLFSEAVRFVINIHLTGMGMSLHSMSALTTIAKGEFIFGSLKSIWTYIAALVAIALLLQTAALTAVLSPSTVHLSYPVRGWEVDITDPKFPDLLGPLQRDWVIQPDVQPDTQFTVAPAMLSSGEMAVRARLNLPSFFSFNNYSYIGSTYGVLAANLVPMSNVLPSTKSPGTFLPPNSMITKPRRLNGLKSTYTMVQQGYTPAVKCRREEWLMKITYDSSTSILRGDISCPNNDFAYVYQVVGPTQSAILAFVCLVYTPDYPTAPTAEYDIILKGYGKLYSSLPGYVCRINSDVTAVEVRYDDPPTLYDSDVPNLLNSTTLHATVTPVPRLGYEATLMFLRQVVNGQNLYANNVGNIISSFHTVRLSDSDSLTAIWESYLRGSLEFASTLIRTNVTTRSTPDDYLINANNTFPLRSLTGTYTIETMGWTQSVGIAHRATFAAPTVVTIASLLIVIYGGLRVMAVRSTPAPTSTHFDPRDTLHIVAASAAGGLEFHPDYVSDGVPNGEKFDVRLDTVNPQTGKVGFVTAQEGYAPVANPAMKHDSYYTTYTGYMG</sequence>
<keyword evidence="3" id="KW-1185">Reference proteome</keyword>
<keyword evidence="1" id="KW-0472">Membrane</keyword>
<feature type="transmembrane region" description="Helical" evidence="1">
    <location>
        <begin position="511"/>
        <end position="530"/>
    </location>
</feature>
<dbReference type="OrthoDB" id="3351168at2759"/>
<keyword evidence="1" id="KW-1133">Transmembrane helix</keyword>